<organism evidence="1 2">
    <name type="scientific">Liparis tanakae</name>
    <name type="common">Tanaka's snailfish</name>
    <dbReference type="NCBI Taxonomy" id="230148"/>
    <lineage>
        <taxon>Eukaryota</taxon>
        <taxon>Metazoa</taxon>
        <taxon>Chordata</taxon>
        <taxon>Craniata</taxon>
        <taxon>Vertebrata</taxon>
        <taxon>Euteleostomi</taxon>
        <taxon>Actinopterygii</taxon>
        <taxon>Neopterygii</taxon>
        <taxon>Teleostei</taxon>
        <taxon>Neoteleostei</taxon>
        <taxon>Acanthomorphata</taxon>
        <taxon>Eupercaria</taxon>
        <taxon>Perciformes</taxon>
        <taxon>Cottioidei</taxon>
        <taxon>Cottales</taxon>
        <taxon>Liparidae</taxon>
        <taxon>Liparis</taxon>
    </lineage>
</organism>
<proteinExistence type="predicted"/>
<dbReference type="EMBL" id="SRLO01000767">
    <property type="protein sequence ID" value="TNN46922.1"/>
    <property type="molecule type" value="Genomic_DNA"/>
</dbReference>
<gene>
    <name evidence="1" type="ORF">EYF80_042870</name>
</gene>
<keyword evidence="2" id="KW-1185">Reference proteome</keyword>
<protein>
    <submittedName>
        <fullName evidence="1">Uncharacterized protein</fullName>
    </submittedName>
</protein>
<evidence type="ECO:0000313" key="2">
    <source>
        <dbReference type="Proteomes" id="UP000314294"/>
    </source>
</evidence>
<evidence type="ECO:0000313" key="1">
    <source>
        <dbReference type="EMBL" id="TNN46922.1"/>
    </source>
</evidence>
<name>A0A4Z2G319_9TELE</name>
<reference evidence="1 2" key="1">
    <citation type="submission" date="2019-03" db="EMBL/GenBank/DDBJ databases">
        <title>First draft genome of Liparis tanakae, snailfish: a comprehensive survey of snailfish specific genes.</title>
        <authorList>
            <person name="Kim W."/>
            <person name="Song I."/>
            <person name="Jeong J.-H."/>
            <person name="Kim D."/>
            <person name="Kim S."/>
            <person name="Ryu S."/>
            <person name="Song J.Y."/>
            <person name="Lee S.K."/>
        </authorList>
    </citation>
    <scope>NUCLEOTIDE SEQUENCE [LARGE SCALE GENOMIC DNA]</scope>
    <source>
        <tissue evidence="1">Muscle</tissue>
    </source>
</reference>
<comment type="caution">
    <text evidence="1">The sequence shown here is derived from an EMBL/GenBank/DDBJ whole genome shotgun (WGS) entry which is preliminary data.</text>
</comment>
<dbReference type="Proteomes" id="UP000314294">
    <property type="component" value="Unassembled WGS sequence"/>
</dbReference>
<dbReference type="AlphaFoldDB" id="A0A4Z2G319"/>
<accession>A0A4Z2G319</accession>
<sequence>MANALQSHGLLSSTNMDEMSEATVCDLKANVCAHEDSTLWPSGLIRSEASKRTTLSKSLMDVDSDSIPPANPGSEHLQTSGNVSAAAAVDALEIQSDSNKTRWPVESDPHLRKCKENEWAKMDGRMYNPQNTIPLAPDAVAIYF</sequence>
<dbReference type="OrthoDB" id="8945351at2759"/>